<feature type="non-terminal residue" evidence="2">
    <location>
        <position position="1"/>
    </location>
</feature>
<dbReference type="InterPro" id="IPR018163">
    <property type="entry name" value="Thr/Ala-tRNA-synth_IIc_edit"/>
</dbReference>
<comment type="caution">
    <text evidence="2">The sequence shown here is derived from an EMBL/GenBank/DDBJ whole genome shotgun (WGS) entry which is preliminary data.</text>
</comment>
<evidence type="ECO:0000313" key="2">
    <source>
        <dbReference type="EMBL" id="PIS20798.1"/>
    </source>
</evidence>
<sequence length="49" mass="5179">TIGGSQNPVSCEVCGGPHAINTSQLGTFKIIKQESISKGIRRIKAVLIQ</sequence>
<reference evidence="3" key="1">
    <citation type="submission" date="2017-09" db="EMBL/GenBank/DDBJ databases">
        <title>Depth-based differentiation of microbial function through sediment-hosted aquifers and enrichment of novel symbionts in the deep terrestrial subsurface.</title>
        <authorList>
            <person name="Probst A.J."/>
            <person name="Ladd B."/>
            <person name="Jarett J.K."/>
            <person name="Geller-Mcgrath D.E."/>
            <person name="Sieber C.M.K."/>
            <person name="Emerson J.B."/>
            <person name="Anantharaman K."/>
            <person name="Thomas B.C."/>
            <person name="Malmstrom R."/>
            <person name="Stieglmeier M."/>
            <person name="Klingl A."/>
            <person name="Woyke T."/>
            <person name="Ryan C.M."/>
            <person name="Banfield J.F."/>
        </authorList>
    </citation>
    <scope>NUCLEOTIDE SEQUENCE [LARGE SCALE GENOMIC DNA]</scope>
</reference>
<organism evidence="2 3">
    <name type="scientific">candidate division WWE3 bacterium CG08_land_8_20_14_0_20_43_13</name>
    <dbReference type="NCBI Taxonomy" id="1975087"/>
    <lineage>
        <taxon>Bacteria</taxon>
        <taxon>Katanobacteria</taxon>
    </lineage>
</organism>
<dbReference type="Pfam" id="PF07973">
    <property type="entry name" value="tRNA_SAD"/>
    <property type="match status" value="1"/>
</dbReference>
<gene>
    <name evidence="2" type="ORF">COT52_02135</name>
</gene>
<name>A0A2H0X9N1_UNCKA</name>
<proteinExistence type="predicted"/>
<dbReference type="GO" id="GO:0043039">
    <property type="term" value="P:tRNA aminoacylation"/>
    <property type="evidence" value="ECO:0007669"/>
    <property type="project" value="InterPro"/>
</dbReference>
<dbReference type="InterPro" id="IPR012947">
    <property type="entry name" value="tRNA_SAD"/>
</dbReference>
<dbReference type="GO" id="GO:0005524">
    <property type="term" value="F:ATP binding"/>
    <property type="evidence" value="ECO:0007669"/>
    <property type="project" value="InterPro"/>
</dbReference>
<dbReference type="AlphaFoldDB" id="A0A2H0X9N1"/>
<dbReference type="SUPFAM" id="SSF55186">
    <property type="entry name" value="ThrRS/AlaRS common domain"/>
    <property type="match status" value="1"/>
</dbReference>
<evidence type="ECO:0000259" key="1">
    <source>
        <dbReference type="SMART" id="SM00863"/>
    </source>
</evidence>
<feature type="domain" description="Threonyl/alanyl tRNA synthetase SAD" evidence="1">
    <location>
        <begin position="1"/>
        <end position="44"/>
    </location>
</feature>
<dbReference type="SMART" id="SM00863">
    <property type="entry name" value="tRNA_SAD"/>
    <property type="match status" value="1"/>
</dbReference>
<dbReference type="EMBL" id="PEYW01000029">
    <property type="protein sequence ID" value="PIS20798.1"/>
    <property type="molecule type" value="Genomic_DNA"/>
</dbReference>
<evidence type="ECO:0000313" key="3">
    <source>
        <dbReference type="Proteomes" id="UP000231414"/>
    </source>
</evidence>
<dbReference type="Proteomes" id="UP000231414">
    <property type="component" value="Unassembled WGS sequence"/>
</dbReference>
<dbReference type="GO" id="GO:0004812">
    <property type="term" value="F:aminoacyl-tRNA ligase activity"/>
    <property type="evidence" value="ECO:0007669"/>
    <property type="project" value="InterPro"/>
</dbReference>
<dbReference type="Gene3D" id="3.30.980.10">
    <property type="entry name" value="Threonyl-trna Synthetase, Chain A, domain 2"/>
    <property type="match status" value="1"/>
</dbReference>
<protein>
    <recommendedName>
        <fullName evidence="1">Threonyl/alanyl tRNA synthetase SAD domain-containing protein</fullName>
    </recommendedName>
</protein>
<accession>A0A2H0X9N1</accession>